<gene>
    <name evidence="2" type="ORF">A0123_02522</name>
</gene>
<proteinExistence type="predicted"/>
<evidence type="ECO:0000313" key="3">
    <source>
        <dbReference type="Proteomes" id="UP000077786"/>
    </source>
</evidence>
<comment type="caution">
    <text evidence="2">The sequence shown here is derived from an EMBL/GenBank/DDBJ whole genome shotgun (WGS) entry which is preliminary data.</text>
</comment>
<feature type="region of interest" description="Disordered" evidence="1">
    <location>
        <begin position="376"/>
        <end position="408"/>
    </location>
</feature>
<feature type="compositionally biased region" description="Polar residues" evidence="1">
    <location>
        <begin position="94"/>
        <end position="111"/>
    </location>
</feature>
<feature type="region of interest" description="Disordered" evidence="1">
    <location>
        <begin position="205"/>
        <end position="284"/>
    </location>
</feature>
<dbReference type="AlphaFoldDB" id="A0A1B6VIB5"/>
<dbReference type="PATRIC" id="fig|38307.3.peg.2630"/>
<accession>A0A1B6VIB5</accession>
<dbReference type="Proteomes" id="UP000077786">
    <property type="component" value="Unassembled WGS sequence"/>
</dbReference>
<dbReference type="OrthoDB" id="7246321at2"/>
<feature type="compositionally biased region" description="Polar residues" evidence="1">
    <location>
        <begin position="221"/>
        <end position="234"/>
    </location>
</feature>
<feature type="region of interest" description="Disordered" evidence="1">
    <location>
        <begin position="41"/>
        <end position="128"/>
    </location>
</feature>
<feature type="compositionally biased region" description="Polar residues" evidence="1">
    <location>
        <begin position="53"/>
        <end position="70"/>
    </location>
</feature>
<evidence type="ECO:0000256" key="1">
    <source>
        <dbReference type="SAM" id="MobiDB-lite"/>
    </source>
</evidence>
<feature type="compositionally biased region" description="Polar residues" evidence="1">
    <location>
        <begin position="256"/>
        <end position="271"/>
    </location>
</feature>
<feature type="region of interest" description="Disordered" evidence="1">
    <location>
        <begin position="1"/>
        <end position="22"/>
    </location>
</feature>
<protein>
    <submittedName>
        <fullName evidence="2">Uncharacterized protein</fullName>
    </submittedName>
</protein>
<evidence type="ECO:0000313" key="2">
    <source>
        <dbReference type="EMBL" id="OAJ66788.1"/>
    </source>
</evidence>
<sequence>MSQILPAAKPGMTTGGSAFPVGAPLASKERFQDFLKSYVHEKSPSSDCAALSRKNTPRVQSEKNVQTNRGSEVGKDQPVSTENREVSRILKPLSSATTVSAQPVRSNSLPEKSSKIPNPVNLARGGSELSARKVSTDVSFMEAPEVSPSVLQNDVVDEAVTTDEPDLGQHAEQFAQCASDLEGDNGQSSMSDLSLGVASFDGASKSAVDQCEVKEDRTVSETESVNVASPTSAENIHVLQGANTEASGSRLELPSSELQNSGSEHTSVSSPTRDEAGPSFLNGPVITHQATDQRLNTQIDIFLEHDGKIRMSVAEDKGGERHIHILAENSEALRSLSTNKESLLSSLNQNLVSASADQPVISTDVSFGLLESFSQDYPTNSGREEGQQRPFAACGSSKTSSEDLSENASISPRKFLRGVVDLTA</sequence>
<reference evidence="2 3" key="1">
    <citation type="submission" date="2016-03" db="EMBL/GenBank/DDBJ databases">
        <title>Draft genome sequence of Gluconobacter cerinus strain CECT 9110.</title>
        <authorList>
            <person name="Sainz F."/>
            <person name="Mas A."/>
            <person name="Torija M.J."/>
        </authorList>
    </citation>
    <scope>NUCLEOTIDE SEQUENCE [LARGE SCALE GENOMIC DNA]</scope>
    <source>
        <strain evidence="2 3">CECT 9110</strain>
    </source>
</reference>
<dbReference type="EMBL" id="LUTU01000013">
    <property type="protein sequence ID" value="OAJ66788.1"/>
    <property type="molecule type" value="Genomic_DNA"/>
</dbReference>
<dbReference type="RefSeq" id="WP_064275083.1">
    <property type="nucleotide sequence ID" value="NZ_LUTU01000013.1"/>
</dbReference>
<feature type="compositionally biased region" description="Basic and acidic residues" evidence="1">
    <location>
        <begin position="211"/>
        <end position="220"/>
    </location>
</feature>
<name>A0A1B6VIB5_9PROT</name>
<organism evidence="2 3">
    <name type="scientific">Gluconobacter cerinus</name>
    <dbReference type="NCBI Taxonomy" id="38307"/>
    <lineage>
        <taxon>Bacteria</taxon>
        <taxon>Pseudomonadati</taxon>
        <taxon>Pseudomonadota</taxon>
        <taxon>Alphaproteobacteria</taxon>
        <taxon>Acetobacterales</taxon>
        <taxon>Acetobacteraceae</taxon>
        <taxon>Gluconobacter</taxon>
    </lineage>
</organism>